<comment type="subcellular location">
    <subcellularLocation>
        <location evidence="1">Cell membrane</location>
        <topology evidence="1">Multi-pass membrane protein</topology>
    </subcellularLocation>
</comment>
<keyword evidence="10" id="KW-1071">Ligand-gated ion channel</keyword>
<evidence type="ECO:0000313" key="15">
    <source>
        <dbReference type="EMBL" id="KAK3094921.1"/>
    </source>
</evidence>
<dbReference type="Pfam" id="PF00060">
    <property type="entry name" value="Lig_chan"/>
    <property type="match status" value="1"/>
</dbReference>
<dbReference type="GO" id="GO:0005886">
    <property type="term" value="C:plasma membrane"/>
    <property type="evidence" value="ECO:0007669"/>
    <property type="project" value="UniProtKB-SubCell"/>
</dbReference>
<dbReference type="EMBL" id="VSWD01000008">
    <property type="protein sequence ID" value="KAK3094921.1"/>
    <property type="molecule type" value="Genomic_DNA"/>
</dbReference>
<reference evidence="15" key="1">
    <citation type="submission" date="2019-08" db="EMBL/GenBank/DDBJ databases">
        <title>The improved chromosome-level genome for the pearl oyster Pinctada fucata martensii using PacBio sequencing and Hi-C.</title>
        <authorList>
            <person name="Zheng Z."/>
        </authorList>
    </citation>
    <scope>NUCLEOTIDE SEQUENCE</scope>
    <source>
        <strain evidence="15">ZZ-2019</strain>
        <tissue evidence="15">Adductor muscle</tissue>
    </source>
</reference>
<dbReference type="InterPro" id="IPR052192">
    <property type="entry name" value="Insect_Ionotropic_Sensory_Rcpt"/>
</dbReference>
<sequence length="305" mass="35190">LYFRYKIIEPADGEWGQMLPNKSFTGLIGQLERHEIDLLAAPLSITLPREAVVDFIYPFFNEVTKIIQKKPNENDTKWRKLIDPFHPYVLLGLAVCLPFASFLMSLYESVFPQYRDTPERHEDDGLHIFSNAFWYMYGALLTQGGEHMAESITGRLFLSTWWLFSITIMGIYSGNLIAFLTVSKENLDFKNMDELFDLDDYEWGFTGGTVWTDLFRSATTSQHMQFWERLKVFNSTDPDVLSIDTNVHVNKVLGGNYAFLADDTYLQQLLSVHCELALSEDAVFQTQYAFALANNSLFVKLFNKQ</sequence>
<evidence type="ECO:0000256" key="1">
    <source>
        <dbReference type="ARBA" id="ARBA00004651"/>
    </source>
</evidence>
<name>A0AA89BUB4_PINIB</name>
<keyword evidence="3" id="KW-1003">Cell membrane</keyword>
<dbReference type="Gene3D" id="1.10.287.70">
    <property type="match status" value="1"/>
</dbReference>
<dbReference type="SUPFAM" id="SSF81324">
    <property type="entry name" value="Voltage-gated potassium channels"/>
    <property type="match status" value="1"/>
</dbReference>
<protein>
    <submittedName>
        <fullName evidence="15">Uncharacterized protein</fullName>
    </submittedName>
</protein>
<gene>
    <name evidence="15" type="ORF">FSP39_007902</name>
</gene>
<proteinExistence type="predicted"/>
<dbReference type="Proteomes" id="UP001186944">
    <property type="component" value="Unassembled WGS sequence"/>
</dbReference>
<evidence type="ECO:0000256" key="11">
    <source>
        <dbReference type="ARBA" id="ARBA00023303"/>
    </source>
</evidence>
<evidence type="ECO:0000256" key="2">
    <source>
        <dbReference type="ARBA" id="ARBA00022448"/>
    </source>
</evidence>
<keyword evidence="9" id="KW-0325">Glycoprotein</keyword>
<evidence type="ECO:0000256" key="7">
    <source>
        <dbReference type="ARBA" id="ARBA00023136"/>
    </source>
</evidence>
<keyword evidence="2" id="KW-0813">Transport</keyword>
<dbReference type="PANTHER" id="PTHR42643">
    <property type="entry name" value="IONOTROPIC RECEPTOR 20A-RELATED"/>
    <property type="match status" value="1"/>
</dbReference>
<keyword evidence="7 12" id="KW-0472">Membrane</keyword>
<dbReference type="SUPFAM" id="SSF53850">
    <property type="entry name" value="Periplasmic binding protein-like II"/>
    <property type="match status" value="1"/>
</dbReference>
<dbReference type="GO" id="GO:0050906">
    <property type="term" value="P:detection of stimulus involved in sensory perception"/>
    <property type="evidence" value="ECO:0007669"/>
    <property type="project" value="UniProtKB-ARBA"/>
</dbReference>
<evidence type="ECO:0000256" key="3">
    <source>
        <dbReference type="ARBA" id="ARBA00022475"/>
    </source>
</evidence>
<evidence type="ECO:0000256" key="6">
    <source>
        <dbReference type="ARBA" id="ARBA00023065"/>
    </source>
</evidence>
<evidence type="ECO:0000259" key="13">
    <source>
        <dbReference type="Pfam" id="PF00060"/>
    </source>
</evidence>
<evidence type="ECO:0000256" key="10">
    <source>
        <dbReference type="ARBA" id="ARBA00023286"/>
    </source>
</evidence>
<organism evidence="15 16">
    <name type="scientific">Pinctada imbricata</name>
    <name type="common">Atlantic pearl-oyster</name>
    <name type="synonym">Pinctada martensii</name>
    <dbReference type="NCBI Taxonomy" id="66713"/>
    <lineage>
        <taxon>Eukaryota</taxon>
        <taxon>Metazoa</taxon>
        <taxon>Spiralia</taxon>
        <taxon>Lophotrochozoa</taxon>
        <taxon>Mollusca</taxon>
        <taxon>Bivalvia</taxon>
        <taxon>Autobranchia</taxon>
        <taxon>Pteriomorphia</taxon>
        <taxon>Pterioida</taxon>
        <taxon>Pterioidea</taxon>
        <taxon>Pteriidae</taxon>
        <taxon>Pinctada</taxon>
    </lineage>
</organism>
<dbReference type="Pfam" id="PF10613">
    <property type="entry name" value="Lig_chan-Glu_bd"/>
    <property type="match status" value="1"/>
</dbReference>
<keyword evidence="8" id="KW-0675">Receptor</keyword>
<keyword evidence="6" id="KW-0406">Ion transport</keyword>
<dbReference type="GO" id="GO:0015276">
    <property type="term" value="F:ligand-gated monoatomic ion channel activity"/>
    <property type="evidence" value="ECO:0007669"/>
    <property type="project" value="InterPro"/>
</dbReference>
<dbReference type="Gene3D" id="3.40.190.10">
    <property type="entry name" value="Periplasmic binding protein-like II"/>
    <property type="match status" value="1"/>
</dbReference>
<keyword evidence="16" id="KW-1185">Reference proteome</keyword>
<evidence type="ECO:0000256" key="9">
    <source>
        <dbReference type="ARBA" id="ARBA00023180"/>
    </source>
</evidence>
<evidence type="ECO:0000256" key="8">
    <source>
        <dbReference type="ARBA" id="ARBA00023170"/>
    </source>
</evidence>
<keyword evidence="4 12" id="KW-0812">Transmembrane</keyword>
<dbReference type="AlphaFoldDB" id="A0AA89BUB4"/>
<evidence type="ECO:0000313" key="16">
    <source>
        <dbReference type="Proteomes" id="UP001186944"/>
    </source>
</evidence>
<feature type="transmembrane region" description="Helical" evidence="12">
    <location>
        <begin position="88"/>
        <end position="107"/>
    </location>
</feature>
<evidence type="ECO:0000256" key="5">
    <source>
        <dbReference type="ARBA" id="ARBA00022989"/>
    </source>
</evidence>
<feature type="domain" description="Ionotropic glutamate receptor L-glutamate and glycine-binding" evidence="14">
    <location>
        <begin position="2"/>
        <end position="71"/>
    </location>
</feature>
<accession>A0AA89BUB4</accession>
<dbReference type="InterPro" id="IPR001320">
    <property type="entry name" value="Iontro_rcpt_C"/>
</dbReference>
<evidence type="ECO:0000259" key="14">
    <source>
        <dbReference type="Pfam" id="PF10613"/>
    </source>
</evidence>
<keyword evidence="11" id="KW-0407">Ion channel</keyword>
<feature type="transmembrane region" description="Helical" evidence="12">
    <location>
        <begin position="161"/>
        <end position="182"/>
    </location>
</feature>
<evidence type="ECO:0000256" key="12">
    <source>
        <dbReference type="SAM" id="Phobius"/>
    </source>
</evidence>
<dbReference type="InterPro" id="IPR019594">
    <property type="entry name" value="Glu/Gly-bd"/>
</dbReference>
<dbReference type="PANTHER" id="PTHR42643:SF24">
    <property type="entry name" value="IONOTROPIC RECEPTOR 60A"/>
    <property type="match status" value="1"/>
</dbReference>
<evidence type="ECO:0000256" key="4">
    <source>
        <dbReference type="ARBA" id="ARBA00022692"/>
    </source>
</evidence>
<feature type="non-terminal residue" evidence="15">
    <location>
        <position position="1"/>
    </location>
</feature>
<keyword evidence="5 12" id="KW-1133">Transmembrane helix</keyword>
<feature type="domain" description="Ionotropic glutamate receptor C-terminal" evidence="13">
    <location>
        <begin position="92"/>
        <end position="197"/>
    </location>
</feature>
<comment type="caution">
    <text evidence="15">The sequence shown here is derived from an EMBL/GenBank/DDBJ whole genome shotgun (WGS) entry which is preliminary data.</text>
</comment>